<feature type="domain" description="DUF883" evidence="9">
    <location>
        <begin position="40"/>
        <end position="88"/>
    </location>
</feature>
<evidence type="ECO:0000256" key="3">
    <source>
        <dbReference type="ARBA" id="ARBA00022475"/>
    </source>
</evidence>
<keyword evidence="5 8" id="KW-0812">Transmembrane</keyword>
<dbReference type="GO" id="GO:0043022">
    <property type="term" value="F:ribosome binding"/>
    <property type="evidence" value="ECO:0007669"/>
    <property type="project" value="InterPro"/>
</dbReference>
<gene>
    <name evidence="11" type="ORF">DQK91_06560</name>
</gene>
<evidence type="ECO:0000256" key="2">
    <source>
        <dbReference type="ARBA" id="ARBA00010423"/>
    </source>
</evidence>
<dbReference type="OrthoDB" id="5458521at2"/>
<dbReference type="Proteomes" id="UP000434052">
    <property type="component" value="Unassembled WGS sequence"/>
</dbReference>
<dbReference type="Pfam" id="PF05957">
    <property type="entry name" value="DUF883"/>
    <property type="match status" value="1"/>
</dbReference>
<sequence>MLVCVEFVADANRTRDKRVPNTRRRVPMPHMEETNKAKERINKDFKLLVEDAHALLKATADDTDKITKEARDKLAERLSEYRERYSYVEDAIVGRAEQVDHFVKDKPYQAMGAALGVGLLVGWLFSRK</sequence>
<evidence type="ECO:0000256" key="5">
    <source>
        <dbReference type="ARBA" id="ARBA00022692"/>
    </source>
</evidence>
<evidence type="ECO:0000313" key="12">
    <source>
        <dbReference type="Proteomes" id="UP000434052"/>
    </source>
</evidence>
<dbReference type="PANTHER" id="PTHR35893">
    <property type="entry name" value="INNER MEMBRANE PROTEIN-RELATED"/>
    <property type="match status" value="1"/>
</dbReference>
<evidence type="ECO:0000259" key="9">
    <source>
        <dbReference type="Pfam" id="PF05957"/>
    </source>
</evidence>
<protein>
    <submittedName>
        <fullName evidence="11">DUF883 domain-containing protein</fullName>
    </submittedName>
</protein>
<evidence type="ECO:0000259" key="10">
    <source>
        <dbReference type="Pfam" id="PF19029"/>
    </source>
</evidence>
<comment type="similarity">
    <text evidence="2">Belongs to the ElaB/YgaM/YqjD family.</text>
</comment>
<feature type="transmembrane region" description="Helical" evidence="8">
    <location>
        <begin position="108"/>
        <end position="126"/>
    </location>
</feature>
<reference evidence="11 12" key="1">
    <citation type="submission" date="2018-06" db="EMBL/GenBank/DDBJ databases">
        <title>Complete genome of Desulfovibrio marinus P48SEP.</title>
        <authorList>
            <person name="Crispim J.S."/>
            <person name="Vidigal P.M.P."/>
            <person name="Silva L.C.F."/>
            <person name="Araujo L.C."/>
            <person name="Laguardia C.N."/>
            <person name="Dias R.S."/>
            <person name="Sousa M.P."/>
            <person name="Paula S.O."/>
            <person name="Silva C."/>
        </authorList>
    </citation>
    <scope>NUCLEOTIDE SEQUENCE [LARGE SCALE GENOMIC DNA]</scope>
    <source>
        <strain evidence="11 12">P48SEP</strain>
    </source>
</reference>
<feature type="domain" description="DUF883" evidence="10">
    <location>
        <begin position="100"/>
        <end position="128"/>
    </location>
</feature>
<keyword evidence="7 8" id="KW-0472">Membrane</keyword>
<keyword evidence="3" id="KW-1003">Cell membrane</keyword>
<accession>A0A6P1ZIM0</accession>
<evidence type="ECO:0000256" key="6">
    <source>
        <dbReference type="ARBA" id="ARBA00022989"/>
    </source>
</evidence>
<name>A0A6P1ZIM0_9BACT</name>
<dbReference type="InterPro" id="IPR043604">
    <property type="entry name" value="DUF883_N"/>
</dbReference>
<evidence type="ECO:0000313" key="11">
    <source>
        <dbReference type="EMBL" id="TVM35057.1"/>
    </source>
</evidence>
<evidence type="ECO:0000256" key="8">
    <source>
        <dbReference type="SAM" id="Phobius"/>
    </source>
</evidence>
<dbReference type="GO" id="GO:0005886">
    <property type="term" value="C:plasma membrane"/>
    <property type="evidence" value="ECO:0007669"/>
    <property type="project" value="UniProtKB-SubCell"/>
</dbReference>
<evidence type="ECO:0000256" key="1">
    <source>
        <dbReference type="ARBA" id="ARBA00004377"/>
    </source>
</evidence>
<dbReference type="InterPro" id="IPR010279">
    <property type="entry name" value="YqjD/ElaB"/>
</dbReference>
<dbReference type="InterPro" id="IPR043605">
    <property type="entry name" value="DUF883_C"/>
</dbReference>
<comment type="subcellular location">
    <subcellularLocation>
        <location evidence="1">Cell inner membrane</location>
        <topology evidence="1">Single-pass membrane protein</topology>
    </subcellularLocation>
</comment>
<evidence type="ECO:0000256" key="4">
    <source>
        <dbReference type="ARBA" id="ARBA00022519"/>
    </source>
</evidence>
<dbReference type="PANTHER" id="PTHR35893:SF3">
    <property type="entry name" value="INNER MEMBRANE PROTEIN"/>
    <property type="match status" value="1"/>
</dbReference>
<evidence type="ECO:0000256" key="7">
    <source>
        <dbReference type="ARBA" id="ARBA00023136"/>
    </source>
</evidence>
<comment type="caution">
    <text evidence="11">The sequence shown here is derived from an EMBL/GenBank/DDBJ whole genome shotgun (WGS) entry which is preliminary data.</text>
</comment>
<dbReference type="AlphaFoldDB" id="A0A6P1ZIM0"/>
<organism evidence="11 12">
    <name type="scientific">Oceanidesulfovibrio marinus</name>
    <dbReference type="NCBI Taxonomy" id="370038"/>
    <lineage>
        <taxon>Bacteria</taxon>
        <taxon>Pseudomonadati</taxon>
        <taxon>Thermodesulfobacteriota</taxon>
        <taxon>Desulfovibrionia</taxon>
        <taxon>Desulfovibrionales</taxon>
        <taxon>Desulfovibrionaceae</taxon>
        <taxon>Oceanidesulfovibrio</taxon>
    </lineage>
</organism>
<proteinExistence type="inferred from homology"/>
<keyword evidence="6 8" id="KW-1133">Transmembrane helix</keyword>
<dbReference type="EMBL" id="QMIF01000003">
    <property type="protein sequence ID" value="TVM35057.1"/>
    <property type="molecule type" value="Genomic_DNA"/>
</dbReference>
<dbReference type="Pfam" id="PF19029">
    <property type="entry name" value="DUF883_C"/>
    <property type="match status" value="1"/>
</dbReference>
<keyword evidence="4" id="KW-0997">Cell inner membrane</keyword>